<dbReference type="GO" id="GO:0022857">
    <property type="term" value="F:transmembrane transporter activity"/>
    <property type="evidence" value="ECO:0007669"/>
    <property type="project" value="InterPro"/>
</dbReference>
<keyword evidence="4" id="KW-1003">Cell membrane</keyword>
<dbReference type="GO" id="GO:0033214">
    <property type="term" value="P:siderophore-iron import into cell"/>
    <property type="evidence" value="ECO:0007669"/>
    <property type="project" value="TreeGrafter"/>
</dbReference>
<feature type="transmembrane region" description="Helical" evidence="8">
    <location>
        <begin position="223"/>
        <end position="253"/>
    </location>
</feature>
<feature type="transmembrane region" description="Helical" evidence="8">
    <location>
        <begin position="178"/>
        <end position="202"/>
    </location>
</feature>
<sequence>MTGRATFALTAFGLALLALAFVLQGAAADPVWLIPRRLMKLAAMIVGGCAVALSSISFQTVAGNRILTPAVMGYEAVYLLLQSVLVVTLGASGLTLWGGSGGFLLSILFMLGYSLTLDRWLFRDGRADLWMLMLVGLVLTMVIGTVTQFLQLRISPGEFAIFQSAAQISFERVEPWRLLVSTILFCVICLAGWRGLPALDVLALGRDQAMSLGIDHRRAVRRLLMLIAVLVAVSTSLIGPTAFMGIFVANLAYALAPGAGHRLTLPMGCAIAVGMFLLAQLMVERLFDYRTTVGILVNLACGVWFLALMLRQRSMI</sequence>
<dbReference type="PANTHER" id="PTHR30472:SF19">
    <property type="entry name" value="PETROBACTIN IMPORT SYSTEM PERMEASE PROTEIN YCLO"/>
    <property type="match status" value="1"/>
</dbReference>
<feature type="transmembrane region" description="Helical" evidence="8">
    <location>
        <begin position="103"/>
        <end position="122"/>
    </location>
</feature>
<comment type="subcellular location">
    <subcellularLocation>
        <location evidence="1">Cell membrane</location>
        <topology evidence="1">Multi-pass membrane protein</topology>
    </subcellularLocation>
</comment>
<keyword evidence="7 8" id="KW-0472">Membrane</keyword>
<dbReference type="EMBL" id="BSFH01000094">
    <property type="protein sequence ID" value="GLK65697.1"/>
    <property type="molecule type" value="Genomic_DNA"/>
</dbReference>
<evidence type="ECO:0000256" key="1">
    <source>
        <dbReference type="ARBA" id="ARBA00004651"/>
    </source>
</evidence>
<dbReference type="AlphaFoldDB" id="A0AAD3P174"/>
<evidence type="ECO:0000256" key="8">
    <source>
        <dbReference type="SAM" id="Phobius"/>
    </source>
</evidence>
<evidence type="ECO:0000256" key="4">
    <source>
        <dbReference type="ARBA" id="ARBA00022475"/>
    </source>
</evidence>
<evidence type="ECO:0000313" key="10">
    <source>
        <dbReference type="Proteomes" id="UP001143349"/>
    </source>
</evidence>
<keyword evidence="10" id="KW-1185">Reference proteome</keyword>
<dbReference type="Gene3D" id="1.10.3470.10">
    <property type="entry name" value="ABC transporter involved in vitamin B12 uptake, BtuC"/>
    <property type="match status" value="1"/>
</dbReference>
<dbReference type="InterPro" id="IPR000522">
    <property type="entry name" value="ABC_transptr_permease_BtuC"/>
</dbReference>
<evidence type="ECO:0000256" key="6">
    <source>
        <dbReference type="ARBA" id="ARBA00022989"/>
    </source>
</evidence>
<evidence type="ECO:0000256" key="5">
    <source>
        <dbReference type="ARBA" id="ARBA00022692"/>
    </source>
</evidence>
<reference evidence="9" key="2">
    <citation type="submission" date="2023-01" db="EMBL/GenBank/DDBJ databases">
        <authorList>
            <person name="Sun Q."/>
            <person name="Evtushenko L."/>
        </authorList>
    </citation>
    <scope>NUCLEOTIDE SEQUENCE</scope>
    <source>
        <strain evidence="9">VKM B-2222</strain>
    </source>
</reference>
<dbReference type="Pfam" id="PF01032">
    <property type="entry name" value="FecCD"/>
    <property type="match status" value="1"/>
</dbReference>
<evidence type="ECO:0000256" key="2">
    <source>
        <dbReference type="ARBA" id="ARBA00007935"/>
    </source>
</evidence>
<comment type="caution">
    <text evidence="9">The sequence shown here is derived from an EMBL/GenBank/DDBJ whole genome shotgun (WGS) entry which is preliminary data.</text>
</comment>
<keyword evidence="5 8" id="KW-0812">Transmembrane</keyword>
<gene>
    <name evidence="9" type="primary">bauC</name>
    <name evidence="9" type="ORF">GCM10017635_31740</name>
</gene>
<feature type="transmembrane region" description="Helical" evidence="8">
    <location>
        <begin position="259"/>
        <end position="279"/>
    </location>
</feature>
<evidence type="ECO:0000256" key="7">
    <source>
        <dbReference type="ARBA" id="ARBA00023136"/>
    </source>
</evidence>
<feature type="transmembrane region" description="Helical" evidence="8">
    <location>
        <begin position="129"/>
        <end position="150"/>
    </location>
</feature>
<evidence type="ECO:0000256" key="3">
    <source>
        <dbReference type="ARBA" id="ARBA00022448"/>
    </source>
</evidence>
<dbReference type="InterPro" id="IPR037294">
    <property type="entry name" value="ABC_BtuC-like"/>
</dbReference>
<dbReference type="SUPFAM" id="SSF81345">
    <property type="entry name" value="ABC transporter involved in vitamin B12 uptake, BtuC"/>
    <property type="match status" value="1"/>
</dbReference>
<dbReference type="Proteomes" id="UP001143349">
    <property type="component" value="Unassembled WGS sequence"/>
</dbReference>
<dbReference type="PANTHER" id="PTHR30472">
    <property type="entry name" value="FERRIC ENTEROBACTIN TRANSPORT SYSTEM PERMEASE PROTEIN"/>
    <property type="match status" value="1"/>
</dbReference>
<accession>A0AAD3P174</accession>
<feature type="transmembrane region" description="Helical" evidence="8">
    <location>
        <begin position="291"/>
        <end position="310"/>
    </location>
</feature>
<reference evidence="9" key="1">
    <citation type="journal article" date="2014" name="Int. J. Syst. Evol. Microbiol.">
        <title>Complete genome sequence of Corynebacterium casei LMG S-19264T (=DSM 44701T), isolated from a smear-ripened cheese.</title>
        <authorList>
            <consortium name="US DOE Joint Genome Institute (JGI-PGF)"/>
            <person name="Walter F."/>
            <person name="Albersmeier A."/>
            <person name="Kalinowski J."/>
            <person name="Ruckert C."/>
        </authorList>
    </citation>
    <scope>NUCLEOTIDE SEQUENCE</scope>
    <source>
        <strain evidence="9">VKM B-2222</strain>
    </source>
</reference>
<organism evidence="9 10">
    <name type="scientific">Paracoccus kondratievae</name>
    <dbReference type="NCBI Taxonomy" id="135740"/>
    <lineage>
        <taxon>Bacteria</taxon>
        <taxon>Pseudomonadati</taxon>
        <taxon>Pseudomonadota</taxon>
        <taxon>Alphaproteobacteria</taxon>
        <taxon>Rhodobacterales</taxon>
        <taxon>Paracoccaceae</taxon>
        <taxon>Paracoccus</taxon>
    </lineage>
</organism>
<keyword evidence="3" id="KW-0813">Transport</keyword>
<feature type="transmembrane region" description="Helical" evidence="8">
    <location>
        <begin position="77"/>
        <end position="97"/>
    </location>
</feature>
<dbReference type="RefSeq" id="WP_271180194.1">
    <property type="nucleotide sequence ID" value="NZ_BSFH01000094.1"/>
</dbReference>
<proteinExistence type="inferred from homology"/>
<dbReference type="GO" id="GO:0005886">
    <property type="term" value="C:plasma membrane"/>
    <property type="evidence" value="ECO:0007669"/>
    <property type="project" value="UniProtKB-SubCell"/>
</dbReference>
<keyword evidence="6 8" id="KW-1133">Transmembrane helix</keyword>
<comment type="similarity">
    <text evidence="2">Belongs to the binding-protein-dependent transport system permease family. FecCD subfamily.</text>
</comment>
<feature type="transmembrane region" description="Helical" evidence="8">
    <location>
        <begin position="38"/>
        <end position="56"/>
    </location>
</feature>
<protein>
    <submittedName>
        <fullName evidence="9">Iron ABC transporter permease</fullName>
    </submittedName>
</protein>
<evidence type="ECO:0000313" key="9">
    <source>
        <dbReference type="EMBL" id="GLK65697.1"/>
    </source>
</evidence>
<name>A0AAD3P174_9RHOB</name>